<dbReference type="InterPro" id="IPR036388">
    <property type="entry name" value="WH-like_DNA-bd_sf"/>
</dbReference>
<dbReference type="OrthoDB" id="9800645at2"/>
<keyword evidence="2" id="KW-0238">DNA-binding</keyword>
<keyword evidence="3" id="KW-0804">Transcription</keyword>
<dbReference type="Proteomes" id="UP000199550">
    <property type="component" value="Unassembled WGS sequence"/>
</dbReference>
<dbReference type="PRINTS" id="PR00035">
    <property type="entry name" value="HTHGNTR"/>
</dbReference>
<keyword evidence="1" id="KW-0805">Transcription regulation</keyword>
<protein>
    <submittedName>
        <fullName evidence="5">Transcriptional regulator, GntR family</fullName>
    </submittedName>
</protein>
<dbReference type="SMART" id="SM00866">
    <property type="entry name" value="UTRA"/>
    <property type="match status" value="1"/>
</dbReference>
<dbReference type="InterPro" id="IPR011663">
    <property type="entry name" value="UTRA"/>
</dbReference>
<evidence type="ECO:0000256" key="3">
    <source>
        <dbReference type="ARBA" id="ARBA00023163"/>
    </source>
</evidence>
<accession>A0A1I4JNB4</accession>
<dbReference type="STRING" id="195913.SAMN04488004_1417"/>
<keyword evidence="6" id="KW-1185">Reference proteome</keyword>
<dbReference type="InterPro" id="IPR050679">
    <property type="entry name" value="Bact_HTH_transcr_reg"/>
</dbReference>
<reference evidence="5 6" key="1">
    <citation type="submission" date="2016-10" db="EMBL/GenBank/DDBJ databases">
        <authorList>
            <person name="de Groot N.N."/>
        </authorList>
    </citation>
    <scope>NUCLEOTIDE SEQUENCE [LARGE SCALE GENOMIC DNA]</scope>
    <source>
        <strain evidence="5 6">DSM 16199</strain>
    </source>
</reference>
<evidence type="ECO:0000259" key="4">
    <source>
        <dbReference type="PROSITE" id="PS50949"/>
    </source>
</evidence>
<dbReference type="InterPro" id="IPR036390">
    <property type="entry name" value="WH_DNA-bd_sf"/>
</dbReference>
<dbReference type="InterPro" id="IPR028978">
    <property type="entry name" value="Chorismate_lyase_/UTRA_dom_sf"/>
</dbReference>
<dbReference type="Gene3D" id="1.10.10.10">
    <property type="entry name" value="Winged helix-like DNA-binding domain superfamily/Winged helix DNA-binding domain"/>
    <property type="match status" value="1"/>
</dbReference>
<dbReference type="EMBL" id="FOTF01000041">
    <property type="protein sequence ID" value="SFL68039.1"/>
    <property type="molecule type" value="Genomic_DNA"/>
</dbReference>
<dbReference type="Pfam" id="PF07702">
    <property type="entry name" value="UTRA"/>
    <property type="match status" value="1"/>
</dbReference>
<dbReference type="RefSeq" id="WP_090191958.1">
    <property type="nucleotide sequence ID" value="NZ_FOTF01000041.1"/>
</dbReference>
<gene>
    <name evidence="5" type="ORF">SAMN04488004_1417</name>
</gene>
<proteinExistence type="predicted"/>
<dbReference type="AlphaFoldDB" id="A0A1I4JNB4"/>
<sequence>MTRTPVWSAIATALRDDIAQGRYTSGDQMPTEAALAARFGVNRHTVRHALKHLSEEGRVHARRGAGVFVTAGAATYPIGGRVSFHRNLSAAGRMPGRQILTLDRRHPTPTEARILGLDDPATIILATGVSFADGTPIALFTSCFPGWLPDRFEADLKTTESVTQALALSGITDWTRTSTHISARNASAVQAGQLRVKEGAALILSESVNRSADGRAVEFGQTWFAGDRVTLHMQGGDSAASHG</sequence>
<dbReference type="GO" id="GO:0003700">
    <property type="term" value="F:DNA-binding transcription factor activity"/>
    <property type="evidence" value="ECO:0007669"/>
    <property type="project" value="InterPro"/>
</dbReference>
<name>A0A1I4JNB4_9RHOB</name>
<dbReference type="NCBIfam" id="TIGR02325">
    <property type="entry name" value="C_P_lyase_phnF"/>
    <property type="match status" value="1"/>
</dbReference>
<evidence type="ECO:0000313" key="6">
    <source>
        <dbReference type="Proteomes" id="UP000199550"/>
    </source>
</evidence>
<dbReference type="SMART" id="SM00345">
    <property type="entry name" value="HTH_GNTR"/>
    <property type="match status" value="1"/>
</dbReference>
<dbReference type="Pfam" id="PF00392">
    <property type="entry name" value="GntR"/>
    <property type="match status" value="1"/>
</dbReference>
<dbReference type="InterPro" id="IPR000524">
    <property type="entry name" value="Tscrpt_reg_HTH_GntR"/>
</dbReference>
<feature type="domain" description="HTH gntR-type" evidence="4">
    <location>
        <begin position="4"/>
        <end position="72"/>
    </location>
</feature>
<evidence type="ECO:0000256" key="2">
    <source>
        <dbReference type="ARBA" id="ARBA00023125"/>
    </source>
</evidence>
<dbReference type="InterPro" id="IPR012702">
    <property type="entry name" value="CP_lyase_PhnF"/>
</dbReference>
<organism evidence="5 6">
    <name type="scientific">Loktanella salsilacus</name>
    <dbReference type="NCBI Taxonomy" id="195913"/>
    <lineage>
        <taxon>Bacteria</taxon>
        <taxon>Pseudomonadati</taxon>
        <taxon>Pseudomonadota</taxon>
        <taxon>Alphaproteobacteria</taxon>
        <taxon>Rhodobacterales</taxon>
        <taxon>Roseobacteraceae</taxon>
        <taxon>Loktanella</taxon>
    </lineage>
</organism>
<dbReference type="PANTHER" id="PTHR44846">
    <property type="entry name" value="MANNOSYL-D-GLYCERATE TRANSPORT/METABOLISM SYSTEM REPRESSOR MNGR-RELATED"/>
    <property type="match status" value="1"/>
</dbReference>
<dbReference type="CDD" id="cd07377">
    <property type="entry name" value="WHTH_GntR"/>
    <property type="match status" value="1"/>
</dbReference>
<dbReference type="PROSITE" id="PS50949">
    <property type="entry name" value="HTH_GNTR"/>
    <property type="match status" value="1"/>
</dbReference>
<dbReference type="GO" id="GO:0003677">
    <property type="term" value="F:DNA binding"/>
    <property type="evidence" value="ECO:0007669"/>
    <property type="project" value="UniProtKB-KW"/>
</dbReference>
<dbReference type="SUPFAM" id="SSF64288">
    <property type="entry name" value="Chorismate lyase-like"/>
    <property type="match status" value="1"/>
</dbReference>
<dbReference type="Gene3D" id="3.40.1410.10">
    <property type="entry name" value="Chorismate lyase-like"/>
    <property type="match status" value="1"/>
</dbReference>
<dbReference type="GO" id="GO:0045892">
    <property type="term" value="P:negative regulation of DNA-templated transcription"/>
    <property type="evidence" value="ECO:0007669"/>
    <property type="project" value="TreeGrafter"/>
</dbReference>
<dbReference type="SUPFAM" id="SSF46785">
    <property type="entry name" value="Winged helix' DNA-binding domain"/>
    <property type="match status" value="1"/>
</dbReference>
<dbReference type="PANTHER" id="PTHR44846:SF1">
    <property type="entry name" value="MANNOSYL-D-GLYCERATE TRANSPORT_METABOLISM SYSTEM REPRESSOR MNGR-RELATED"/>
    <property type="match status" value="1"/>
</dbReference>
<evidence type="ECO:0000313" key="5">
    <source>
        <dbReference type="EMBL" id="SFL68039.1"/>
    </source>
</evidence>
<evidence type="ECO:0000256" key="1">
    <source>
        <dbReference type="ARBA" id="ARBA00023015"/>
    </source>
</evidence>